<dbReference type="InterPro" id="IPR051450">
    <property type="entry name" value="Gfo/Idh/MocA_Oxidoreductases"/>
</dbReference>
<reference evidence="3" key="1">
    <citation type="submission" date="2010-01" db="EMBL/GenBank/DDBJ databases">
        <title>Genome fragments of uncultured bacteria from the North Pacific subtropical Gyre.</title>
        <authorList>
            <person name="Pham V.D."/>
            <person name="Delong E.F."/>
        </authorList>
    </citation>
    <scope>NUCLEOTIDE SEQUENCE</scope>
</reference>
<dbReference type="GO" id="GO:0000166">
    <property type="term" value="F:nucleotide binding"/>
    <property type="evidence" value="ECO:0007669"/>
    <property type="project" value="InterPro"/>
</dbReference>
<dbReference type="Pfam" id="PF01408">
    <property type="entry name" value="GFO_IDH_MocA"/>
    <property type="match status" value="1"/>
</dbReference>
<dbReference type="PANTHER" id="PTHR43377">
    <property type="entry name" value="BILIVERDIN REDUCTASE A"/>
    <property type="match status" value="1"/>
</dbReference>
<dbReference type="PANTHER" id="PTHR43377:SF1">
    <property type="entry name" value="BILIVERDIN REDUCTASE A"/>
    <property type="match status" value="1"/>
</dbReference>
<proteinExistence type="predicted"/>
<accession>E7C689</accession>
<evidence type="ECO:0000259" key="2">
    <source>
        <dbReference type="Pfam" id="PF22725"/>
    </source>
</evidence>
<dbReference type="Pfam" id="PF22725">
    <property type="entry name" value="GFO_IDH_MocA_C3"/>
    <property type="match status" value="1"/>
</dbReference>
<dbReference type="InterPro" id="IPR055170">
    <property type="entry name" value="GFO_IDH_MocA-like_dom"/>
</dbReference>
<dbReference type="EMBL" id="GU568002">
    <property type="protein sequence ID" value="ADI22963.1"/>
    <property type="molecule type" value="Genomic_DNA"/>
</dbReference>
<sequence length="336" mass="36818">MSSDSIRLASLGLGWWSDVLADAVLRAPGVEIASCFSRSEDKRKTFAEKYNCNAANSYEEILNDTYIDGIINTTPNNVHLETTSQAAAAGKHVFLDKPIANSVAEGMEITEICKEAGIQLSIGFQRRRENQFRWIKKSIQDGKFGVLVQAEANISRDRLGKFEAGHWRYSSEGMPGGVMLQIGPHYVDVLEMLIGPVVDVSGMLSQLVLPGDNPDVAGLVMKHENGAISTLNAGYASAGENYVMNIYGKKASAFFDLTNGLNFFEQGDTAPRQVPIEPNDTLAEQMEEFGKCIKNDLEPEVGGEWASRSLAVIRAGVKSARERRFVSIEEIMETGE</sequence>
<dbReference type="Gene3D" id="3.30.360.10">
    <property type="entry name" value="Dihydrodipicolinate Reductase, domain 2"/>
    <property type="match status" value="1"/>
</dbReference>
<dbReference type="Gene3D" id="3.40.50.720">
    <property type="entry name" value="NAD(P)-binding Rossmann-like Domain"/>
    <property type="match status" value="1"/>
</dbReference>
<dbReference type="SUPFAM" id="SSF55347">
    <property type="entry name" value="Glyceraldehyde-3-phosphate dehydrogenase-like, C-terminal domain"/>
    <property type="match status" value="1"/>
</dbReference>
<dbReference type="InterPro" id="IPR000683">
    <property type="entry name" value="Gfo/Idh/MocA-like_OxRdtase_N"/>
</dbReference>
<feature type="domain" description="GFO/IDH/MocA-like oxidoreductase" evidence="2">
    <location>
        <begin position="132"/>
        <end position="253"/>
    </location>
</feature>
<dbReference type="AlphaFoldDB" id="E7C689"/>
<dbReference type="SUPFAM" id="SSF51735">
    <property type="entry name" value="NAD(P)-binding Rossmann-fold domains"/>
    <property type="match status" value="1"/>
</dbReference>
<evidence type="ECO:0000313" key="3">
    <source>
        <dbReference type="EMBL" id="ADI22963.1"/>
    </source>
</evidence>
<protein>
    <submittedName>
        <fullName evidence="3">Predicted dehydrogenases and related proteins</fullName>
    </submittedName>
</protein>
<evidence type="ECO:0000259" key="1">
    <source>
        <dbReference type="Pfam" id="PF01408"/>
    </source>
</evidence>
<organism evidence="3">
    <name type="scientific">uncultured nuHF2 cluster bacterium HF0500_39O04</name>
    <dbReference type="NCBI Taxonomy" id="723590"/>
    <lineage>
        <taxon>Bacteria</taxon>
        <taxon>environmental samples</taxon>
    </lineage>
</organism>
<feature type="domain" description="Gfo/Idh/MocA-like oxidoreductase N-terminal" evidence="1">
    <location>
        <begin position="7"/>
        <end position="124"/>
    </location>
</feature>
<dbReference type="InterPro" id="IPR036291">
    <property type="entry name" value="NAD(P)-bd_dom_sf"/>
</dbReference>
<name>E7C689_9BACT</name>